<feature type="domain" description="Replication protein A 70 kDa DNA-binding subunit B/D first OB fold" evidence="1">
    <location>
        <begin position="78"/>
        <end position="173"/>
    </location>
</feature>
<proteinExistence type="predicted"/>
<dbReference type="Pfam" id="PF02721">
    <property type="entry name" value="DUF223"/>
    <property type="match status" value="1"/>
</dbReference>
<dbReference type="InterPro" id="IPR012340">
    <property type="entry name" value="NA-bd_OB-fold"/>
</dbReference>
<sequence>MDLPATRRFLIGREPLKHLVVVVRSFHGAFLRRSGGMVVTLAGGGCPSDGVGGRTRSIIAQRSLLSSRYSRNGKNFETSVTDFKPFKTMWKIRVRIICLWKQYSAAGGLTIEMGVKIHASVKKDLVNQFDPLLSQGSSKIFINFSVVQSCGSYQNTKHPYKIAFLQTTRVRDCDFPAEVTGFDPANYRDILDGSLNTDYLVDVIGQVVEVSPIEVVSVNGKDTNKMSLELRNSSDERLQAVLWGSFATDVMDAIQMRSDHAIICVIRFGKIKVWKDERSISNAYNVSDIALNPSMVEVDHFLALLPKDELALAIVDTKPLSIVSGVSEKEDFFVHTPRKTLSQLSEARHVPIDSDMGRYYLSCKVCAKKVLNVPNDTVDEKDDENPLLFSYYCPKCKVYNLQSETSTKLHLIVVDSTGNSKFLLFDNLAVELIHQPCSSLAGPNADELPSLTYTGDNSILSDAPEGSLMVSGGSSEEGELTAGCKCLLKTWKKHSKGRGGRDDITFL</sequence>
<evidence type="ECO:0000313" key="2">
    <source>
        <dbReference type="EMBL" id="KAF2534177.1"/>
    </source>
</evidence>
<protein>
    <recommendedName>
        <fullName evidence="1">Replication protein A 70 kDa DNA-binding subunit B/D first OB fold domain-containing protein</fullName>
    </recommendedName>
</protein>
<gene>
    <name evidence="2" type="ORF">F2Q70_00029531</name>
</gene>
<name>A0A8S9FNY6_BRACR</name>
<reference evidence="2" key="1">
    <citation type="submission" date="2019-12" db="EMBL/GenBank/DDBJ databases">
        <title>Genome sequencing and annotation of Brassica cretica.</title>
        <authorList>
            <person name="Studholme D.J."/>
            <person name="Sarris P.F."/>
        </authorList>
    </citation>
    <scope>NUCLEOTIDE SEQUENCE</scope>
    <source>
        <strain evidence="2">PFS-102/07</strain>
        <tissue evidence="2">Leaf</tissue>
    </source>
</reference>
<comment type="caution">
    <text evidence="2">The sequence shown here is derived from an EMBL/GenBank/DDBJ whole genome shotgun (WGS) entry which is preliminary data.</text>
</comment>
<accession>A0A8S9FNY6</accession>
<dbReference type="PANTHER" id="PTHR47165:SF4">
    <property type="entry name" value="OS03G0429900 PROTEIN"/>
    <property type="match status" value="1"/>
</dbReference>
<organism evidence="2">
    <name type="scientific">Brassica cretica</name>
    <name type="common">Mustard</name>
    <dbReference type="NCBI Taxonomy" id="69181"/>
    <lineage>
        <taxon>Eukaryota</taxon>
        <taxon>Viridiplantae</taxon>
        <taxon>Streptophyta</taxon>
        <taxon>Embryophyta</taxon>
        <taxon>Tracheophyta</taxon>
        <taxon>Spermatophyta</taxon>
        <taxon>Magnoliopsida</taxon>
        <taxon>eudicotyledons</taxon>
        <taxon>Gunneridae</taxon>
        <taxon>Pentapetalae</taxon>
        <taxon>rosids</taxon>
        <taxon>malvids</taxon>
        <taxon>Brassicales</taxon>
        <taxon>Brassicaceae</taxon>
        <taxon>Brassiceae</taxon>
        <taxon>Brassica</taxon>
    </lineage>
</organism>
<dbReference type="InterPro" id="IPR003871">
    <property type="entry name" value="RFA1B/D_OB_1st"/>
</dbReference>
<evidence type="ECO:0000259" key="1">
    <source>
        <dbReference type="Pfam" id="PF02721"/>
    </source>
</evidence>
<dbReference type="EMBL" id="QGKY02002305">
    <property type="protein sequence ID" value="KAF2534177.1"/>
    <property type="molecule type" value="Genomic_DNA"/>
</dbReference>
<dbReference type="Gene3D" id="2.40.50.140">
    <property type="entry name" value="Nucleic acid-binding proteins"/>
    <property type="match status" value="3"/>
</dbReference>
<dbReference type="SUPFAM" id="SSF50249">
    <property type="entry name" value="Nucleic acid-binding proteins"/>
    <property type="match status" value="3"/>
</dbReference>
<dbReference type="CDD" id="cd04481">
    <property type="entry name" value="RPA1_DBD_B_like"/>
    <property type="match status" value="1"/>
</dbReference>
<dbReference type="CDD" id="cd04480">
    <property type="entry name" value="RPA1_DBD_A_like"/>
    <property type="match status" value="1"/>
</dbReference>
<dbReference type="PANTHER" id="PTHR47165">
    <property type="entry name" value="OS03G0429900 PROTEIN"/>
    <property type="match status" value="1"/>
</dbReference>
<dbReference type="AlphaFoldDB" id="A0A8S9FNY6"/>